<name>A0A370NJE1_9BURK</name>
<keyword evidence="1" id="KW-0812">Transmembrane</keyword>
<reference evidence="3" key="1">
    <citation type="submission" date="2018-06" db="EMBL/GenBank/DDBJ databases">
        <authorList>
            <person name="Feng T."/>
            <person name="Jeon C.O."/>
        </authorList>
    </citation>
    <scope>NUCLEOTIDE SEQUENCE [LARGE SCALE GENOMIC DNA]</scope>
    <source>
        <strain evidence="3">S23</strain>
    </source>
</reference>
<dbReference type="Proteomes" id="UP000255165">
    <property type="component" value="Unassembled WGS sequence"/>
</dbReference>
<keyword evidence="3" id="KW-1185">Reference proteome</keyword>
<organism evidence="2 3">
    <name type="scientific">Cupriavidus lacunae</name>
    <dbReference type="NCBI Taxonomy" id="2666307"/>
    <lineage>
        <taxon>Bacteria</taxon>
        <taxon>Pseudomonadati</taxon>
        <taxon>Pseudomonadota</taxon>
        <taxon>Betaproteobacteria</taxon>
        <taxon>Burkholderiales</taxon>
        <taxon>Burkholderiaceae</taxon>
        <taxon>Cupriavidus</taxon>
    </lineage>
</organism>
<gene>
    <name evidence="2" type="ORF">DN412_35595</name>
</gene>
<keyword evidence="1" id="KW-0472">Membrane</keyword>
<accession>A0A370NJE1</accession>
<evidence type="ECO:0000256" key="1">
    <source>
        <dbReference type="SAM" id="Phobius"/>
    </source>
</evidence>
<keyword evidence="1" id="KW-1133">Transmembrane helix</keyword>
<evidence type="ECO:0000313" key="2">
    <source>
        <dbReference type="EMBL" id="RDK05705.1"/>
    </source>
</evidence>
<evidence type="ECO:0000313" key="3">
    <source>
        <dbReference type="Proteomes" id="UP000255165"/>
    </source>
</evidence>
<dbReference type="RefSeq" id="WP_115215851.1">
    <property type="nucleotide sequence ID" value="NZ_QKWJ01000086.1"/>
</dbReference>
<proteinExistence type="predicted"/>
<dbReference type="AlphaFoldDB" id="A0A370NJE1"/>
<feature type="transmembrane region" description="Helical" evidence="1">
    <location>
        <begin position="82"/>
        <end position="100"/>
    </location>
</feature>
<dbReference type="EMBL" id="QKWJ01000086">
    <property type="protein sequence ID" value="RDK05705.1"/>
    <property type="molecule type" value="Genomic_DNA"/>
</dbReference>
<sequence>MVNGLNSARERRALAAEEARALIAHLGLILDELAFDGNRPPRSASALIRRLRKMYLDGAHHVCERACHMVQGVQQGVVNSPMKAVGIAFATGALVAFFFARNSRRSE</sequence>
<evidence type="ECO:0008006" key="4">
    <source>
        <dbReference type="Google" id="ProtNLM"/>
    </source>
</evidence>
<comment type="caution">
    <text evidence="2">The sequence shown here is derived from an EMBL/GenBank/DDBJ whole genome shotgun (WGS) entry which is preliminary data.</text>
</comment>
<protein>
    <recommendedName>
        <fullName evidence="4">DUF883 domain-containing protein</fullName>
    </recommendedName>
</protein>